<proteinExistence type="predicted"/>
<evidence type="ECO:0000313" key="2">
    <source>
        <dbReference type="EMBL" id="PPL15601.1"/>
    </source>
</evidence>
<name>A0ABX5ATL1_9MICO</name>
<evidence type="ECO:0000259" key="1">
    <source>
        <dbReference type="Pfam" id="PF00296"/>
    </source>
</evidence>
<dbReference type="SUPFAM" id="SSF51679">
    <property type="entry name" value="Bacterial luciferase-like"/>
    <property type="match status" value="1"/>
</dbReference>
<reference evidence="2 3" key="1">
    <citation type="journal article" date="2008" name="Int. J. Syst. Evol. Microbiol.">
        <title>Leifsonia pindariensis sp. nov., isolated from the Pindari glacier of the Indian Himalayas, and emended description of the genus Leifsonia.</title>
        <authorList>
            <person name="Reddy G.S."/>
            <person name="Prabagaran S.R."/>
            <person name="Shivaji S."/>
        </authorList>
    </citation>
    <scope>NUCLEOTIDE SEQUENCE [LARGE SCALE GENOMIC DNA]</scope>
    <source>
        <strain evidence="2 3">PON 10</strain>
    </source>
</reference>
<dbReference type="InterPro" id="IPR036661">
    <property type="entry name" value="Luciferase-like_sf"/>
</dbReference>
<organism evidence="2 3">
    <name type="scientific">Microterricola pindariensis</name>
    <dbReference type="NCBI Taxonomy" id="478010"/>
    <lineage>
        <taxon>Bacteria</taxon>
        <taxon>Bacillati</taxon>
        <taxon>Actinomycetota</taxon>
        <taxon>Actinomycetes</taxon>
        <taxon>Micrococcales</taxon>
        <taxon>Microbacteriaceae</taxon>
        <taxon>Microterricola</taxon>
    </lineage>
</organism>
<dbReference type="Proteomes" id="UP000237755">
    <property type="component" value="Unassembled WGS sequence"/>
</dbReference>
<dbReference type="Gene3D" id="3.20.20.30">
    <property type="entry name" value="Luciferase-like domain"/>
    <property type="match status" value="1"/>
</dbReference>
<comment type="caution">
    <text evidence="2">The sequence shown here is derived from an EMBL/GenBank/DDBJ whole genome shotgun (WGS) entry which is preliminary data.</text>
</comment>
<keyword evidence="3" id="KW-1185">Reference proteome</keyword>
<sequence>MSDIASTQPARRGLGFFTRLLDEAAPGERYRLAAEQIRTAERFGFDSAWVAQHHFSASEGGLPAPLVFLSHVAAQTSTIRLGTGIVTLPLEDPVRVAEDAAVLDLLAGGRLELGVGSGGTASSFAAFGKRSEDRGAIFADHLAVLRDAFAGLPLGAGSADFAAARENRLYPAAPQLGGKLWQATFSVAGGSRAAAAGDGLMLSRTQPRPPGAPRASLDDIQRPIVDAYYEALPAGATPRIMASRTLFVADDRAEALRIAEPNLRRAAAGFRAGGQQIEGDSLEDLIAGLDTHIGTVDDVIESLAADRSLDRVSDVVFQVHSVDPPHELVLRSIELIATQVAPALGIGHHSLESLAGESAAHTRTGAHA</sequence>
<evidence type="ECO:0000313" key="3">
    <source>
        <dbReference type="Proteomes" id="UP000237755"/>
    </source>
</evidence>
<accession>A0ABX5ATL1</accession>
<gene>
    <name evidence="2" type="ORF">GY24_14075</name>
</gene>
<dbReference type="InterPro" id="IPR024003">
    <property type="entry name" value="Luciferase-like_KPN01858"/>
</dbReference>
<dbReference type="Pfam" id="PF00296">
    <property type="entry name" value="Bac_luciferase"/>
    <property type="match status" value="1"/>
</dbReference>
<dbReference type="InterPro" id="IPR011251">
    <property type="entry name" value="Luciferase-like_dom"/>
</dbReference>
<feature type="domain" description="Luciferase-like" evidence="1">
    <location>
        <begin position="25"/>
        <end position="271"/>
    </location>
</feature>
<dbReference type="InterPro" id="IPR050766">
    <property type="entry name" value="Bact_Lucif_Oxidored"/>
</dbReference>
<dbReference type="PANTHER" id="PTHR30137:SF15">
    <property type="entry name" value="BLL6902 PROTEIN"/>
    <property type="match status" value="1"/>
</dbReference>
<dbReference type="NCBIfam" id="TIGR04027">
    <property type="entry name" value="LLM_KPN_01858"/>
    <property type="match status" value="1"/>
</dbReference>
<dbReference type="PANTHER" id="PTHR30137">
    <property type="entry name" value="LUCIFERASE-LIKE MONOOXYGENASE"/>
    <property type="match status" value="1"/>
</dbReference>
<dbReference type="RefSeq" id="WP_104476826.1">
    <property type="nucleotide sequence ID" value="NZ_MPZN01000059.1"/>
</dbReference>
<protein>
    <submittedName>
        <fullName evidence="2">Luciferase</fullName>
    </submittedName>
</protein>
<dbReference type="EMBL" id="MPZN01000059">
    <property type="protein sequence ID" value="PPL15601.1"/>
    <property type="molecule type" value="Genomic_DNA"/>
</dbReference>